<reference evidence="1 2" key="1">
    <citation type="submission" date="2018-10" db="EMBL/GenBank/DDBJ databases">
        <title>Sinomicrobium pectinilyticum sp. nov., a pectinase-producing bacterium isolated from alkaline and saline soil, and emended description of the genus Sinomicrobium.</title>
        <authorList>
            <person name="Cheng B."/>
            <person name="Li C."/>
            <person name="Lai Q."/>
            <person name="Du M."/>
            <person name="Shao Z."/>
            <person name="Xu P."/>
            <person name="Yang C."/>
        </authorList>
    </citation>
    <scope>NUCLEOTIDE SEQUENCE [LARGE SCALE GENOMIC DNA]</scope>
    <source>
        <strain evidence="1 2">5DNS001</strain>
    </source>
</reference>
<protein>
    <submittedName>
        <fullName evidence="1">Uncharacterized protein</fullName>
    </submittedName>
</protein>
<comment type="caution">
    <text evidence="1">The sequence shown here is derived from an EMBL/GenBank/DDBJ whole genome shotgun (WGS) entry which is preliminary data.</text>
</comment>
<dbReference type="Proteomes" id="UP000267469">
    <property type="component" value="Unassembled WGS sequence"/>
</dbReference>
<gene>
    <name evidence="1" type="ORF">ED312_17990</name>
</gene>
<organism evidence="1 2">
    <name type="scientific">Sinomicrobium pectinilyticum</name>
    <dbReference type="NCBI Taxonomy" id="1084421"/>
    <lineage>
        <taxon>Bacteria</taxon>
        <taxon>Pseudomonadati</taxon>
        <taxon>Bacteroidota</taxon>
        <taxon>Flavobacteriia</taxon>
        <taxon>Flavobacteriales</taxon>
        <taxon>Flavobacteriaceae</taxon>
        <taxon>Sinomicrobium</taxon>
    </lineage>
</organism>
<dbReference type="AlphaFoldDB" id="A0A3N0E1Y3"/>
<proteinExistence type="predicted"/>
<name>A0A3N0E1Y3_SINP1</name>
<accession>A0A3N0E1Y3</accession>
<evidence type="ECO:0000313" key="2">
    <source>
        <dbReference type="Proteomes" id="UP000267469"/>
    </source>
</evidence>
<sequence length="79" mass="9655">MFFRSSSGPVDLNAFDIAKQYQEEKEDAGIRTEILFRCKKLFIPGLFRQDKILWLCRFKKWKIKKPSLCERRFLYFTKR</sequence>
<keyword evidence="2" id="KW-1185">Reference proteome</keyword>
<dbReference type="EMBL" id="RJTM01000120">
    <property type="protein sequence ID" value="RNL81862.1"/>
    <property type="molecule type" value="Genomic_DNA"/>
</dbReference>
<evidence type="ECO:0000313" key="1">
    <source>
        <dbReference type="EMBL" id="RNL81862.1"/>
    </source>
</evidence>